<protein>
    <submittedName>
        <fullName evidence="1">Uncharacterized protein</fullName>
    </submittedName>
</protein>
<proteinExistence type="predicted"/>
<evidence type="ECO:0000313" key="1">
    <source>
        <dbReference type="EMBL" id="KAL1268795.1"/>
    </source>
</evidence>
<organism evidence="1 2">
    <name type="scientific">Cirrhinus molitorella</name>
    <name type="common">mud carp</name>
    <dbReference type="NCBI Taxonomy" id="172907"/>
    <lineage>
        <taxon>Eukaryota</taxon>
        <taxon>Metazoa</taxon>
        <taxon>Chordata</taxon>
        <taxon>Craniata</taxon>
        <taxon>Vertebrata</taxon>
        <taxon>Euteleostomi</taxon>
        <taxon>Actinopterygii</taxon>
        <taxon>Neopterygii</taxon>
        <taxon>Teleostei</taxon>
        <taxon>Ostariophysi</taxon>
        <taxon>Cypriniformes</taxon>
        <taxon>Cyprinidae</taxon>
        <taxon>Labeoninae</taxon>
        <taxon>Labeonini</taxon>
        <taxon>Cirrhinus</taxon>
    </lineage>
</organism>
<reference evidence="1 2" key="1">
    <citation type="submission" date="2023-09" db="EMBL/GenBank/DDBJ databases">
        <authorList>
            <person name="Wang M."/>
        </authorList>
    </citation>
    <scope>NUCLEOTIDE SEQUENCE [LARGE SCALE GENOMIC DNA]</scope>
    <source>
        <strain evidence="1">GT-2023</strain>
        <tissue evidence="1">Liver</tissue>
    </source>
</reference>
<dbReference type="EMBL" id="JAYMGO010000009">
    <property type="protein sequence ID" value="KAL1268795.1"/>
    <property type="molecule type" value="Genomic_DNA"/>
</dbReference>
<accession>A0ABR3MW71</accession>
<keyword evidence="2" id="KW-1185">Reference proteome</keyword>
<gene>
    <name evidence="1" type="ORF">QQF64_034158</name>
</gene>
<sequence>MDEELQPAGAIIQQTQPQLSQQRRRCGNCGSIHHANRSPNCPAIGQKCRHCGAKVSLLNMATYKKCFSDVKLQPSPLKLCGYGQASIAVIGAVKLPVQHGQKCLPEFPFYITNILGLDLFLSLDFSLHDNSGAAILQVDSPWQTQFLCAA</sequence>
<evidence type="ECO:0000313" key="2">
    <source>
        <dbReference type="Proteomes" id="UP001558613"/>
    </source>
</evidence>
<name>A0ABR3MW71_9TELE</name>
<comment type="caution">
    <text evidence="1">The sequence shown here is derived from an EMBL/GenBank/DDBJ whole genome shotgun (WGS) entry which is preliminary data.</text>
</comment>
<dbReference type="Proteomes" id="UP001558613">
    <property type="component" value="Unassembled WGS sequence"/>
</dbReference>